<accession>A0A8S5TME9</accession>
<proteinExistence type="predicted"/>
<sequence length="94" mass="10629">MARQRRPDTNGLRSHDYNGVPTGLLFFGLKSRPTTNGLRPCSPEVRTLSWVRTFTPYIEDALKERPTEVTGNGYRLTNLLTYDGLKGRLTLLSC</sequence>
<reference evidence="1" key="1">
    <citation type="journal article" date="2021" name="Proc. Natl. Acad. Sci. U.S.A.">
        <title>A Catalog of Tens of Thousands of Viruses from Human Metagenomes Reveals Hidden Associations with Chronic Diseases.</title>
        <authorList>
            <person name="Tisza M.J."/>
            <person name="Buck C.B."/>
        </authorList>
    </citation>
    <scope>NUCLEOTIDE SEQUENCE</scope>
    <source>
        <strain evidence="1">CtGkF2</strain>
    </source>
</reference>
<dbReference type="EMBL" id="BK032847">
    <property type="protein sequence ID" value="DAF63986.1"/>
    <property type="molecule type" value="Genomic_DNA"/>
</dbReference>
<name>A0A8S5TME9_9CAUD</name>
<protein>
    <submittedName>
        <fullName evidence="1">Uncharacterized protein</fullName>
    </submittedName>
</protein>
<organism evidence="1">
    <name type="scientific">Siphoviridae sp. ctGkF2</name>
    <dbReference type="NCBI Taxonomy" id="2827823"/>
    <lineage>
        <taxon>Viruses</taxon>
        <taxon>Duplodnaviria</taxon>
        <taxon>Heunggongvirae</taxon>
        <taxon>Uroviricota</taxon>
        <taxon>Caudoviricetes</taxon>
    </lineage>
</organism>
<evidence type="ECO:0000313" key="1">
    <source>
        <dbReference type="EMBL" id="DAF63986.1"/>
    </source>
</evidence>